<evidence type="ECO:0000256" key="1">
    <source>
        <dbReference type="SAM" id="SignalP"/>
    </source>
</evidence>
<organism evidence="2 3">
    <name type="scientific">Ascobolus immersus RN42</name>
    <dbReference type="NCBI Taxonomy" id="1160509"/>
    <lineage>
        <taxon>Eukaryota</taxon>
        <taxon>Fungi</taxon>
        <taxon>Dikarya</taxon>
        <taxon>Ascomycota</taxon>
        <taxon>Pezizomycotina</taxon>
        <taxon>Pezizomycetes</taxon>
        <taxon>Pezizales</taxon>
        <taxon>Ascobolaceae</taxon>
        <taxon>Ascobolus</taxon>
    </lineage>
</organism>
<keyword evidence="3" id="KW-1185">Reference proteome</keyword>
<sequence length="65" mass="7386">MDWVVCLLTFTIRFLLFIAFHAGRAHAGDHRASRIEKRSLVSFIGMHKPMIEKALQSAIVSIESM</sequence>
<proteinExistence type="predicted"/>
<dbReference type="AlphaFoldDB" id="A0A3N4J0H9"/>
<accession>A0A3N4J0H9</accession>
<protein>
    <submittedName>
        <fullName evidence="2">Uncharacterized protein</fullName>
    </submittedName>
</protein>
<name>A0A3N4J0H9_ASCIM</name>
<keyword evidence="1" id="KW-0732">Signal</keyword>
<reference evidence="2 3" key="1">
    <citation type="journal article" date="2018" name="Nat. Ecol. Evol.">
        <title>Pezizomycetes genomes reveal the molecular basis of ectomycorrhizal truffle lifestyle.</title>
        <authorList>
            <person name="Murat C."/>
            <person name="Payen T."/>
            <person name="Noel B."/>
            <person name="Kuo A."/>
            <person name="Morin E."/>
            <person name="Chen J."/>
            <person name="Kohler A."/>
            <person name="Krizsan K."/>
            <person name="Balestrini R."/>
            <person name="Da Silva C."/>
            <person name="Montanini B."/>
            <person name="Hainaut M."/>
            <person name="Levati E."/>
            <person name="Barry K.W."/>
            <person name="Belfiori B."/>
            <person name="Cichocki N."/>
            <person name="Clum A."/>
            <person name="Dockter R.B."/>
            <person name="Fauchery L."/>
            <person name="Guy J."/>
            <person name="Iotti M."/>
            <person name="Le Tacon F."/>
            <person name="Lindquist E.A."/>
            <person name="Lipzen A."/>
            <person name="Malagnac F."/>
            <person name="Mello A."/>
            <person name="Molinier V."/>
            <person name="Miyauchi S."/>
            <person name="Poulain J."/>
            <person name="Riccioni C."/>
            <person name="Rubini A."/>
            <person name="Sitrit Y."/>
            <person name="Splivallo R."/>
            <person name="Traeger S."/>
            <person name="Wang M."/>
            <person name="Zifcakova L."/>
            <person name="Wipf D."/>
            <person name="Zambonelli A."/>
            <person name="Paolocci F."/>
            <person name="Nowrousian M."/>
            <person name="Ottonello S."/>
            <person name="Baldrian P."/>
            <person name="Spatafora J.W."/>
            <person name="Henrissat B."/>
            <person name="Nagy L.G."/>
            <person name="Aury J.M."/>
            <person name="Wincker P."/>
            <person name="Grigoriev I.V."/>
            <person name="Bonfante P."/>
            <person name="Martin F.M."/>
        </authorList>
    </citation>
    <scope>NUCLEOTIDE SEQUENCE [LARGE SCALE GENOMIC DNA]</scope>
    <source>
        <strain evidence="2 3">RN42</strain>
    </source>
</reference>
<evidence type="ECO:0000313" key="2">
    <source>
        <dbReference type="EMBL" id="RPA87414.1"/>
    </source>
</evidence>
<feature type="chain" id="PRO_5018096724" evidence="1">
    <location>
        <begin position="28"/>
        <end position="65"/>
    </location>
</feature>
<feature type="signal peptide" evidence="1">
    <location>
        <begin position="1"/>
        <end position="27"/>
    </location>
</feature>
<evidence type="ECO:0000313" key="3">
    <source>
        <dbReference type="Proteomes" id="UP000275078"/>
    </source>
</evidence>
<dbReference type="EMBL" id="ML119646">
    <property type="protein sequence ID" value="RPA87414.1"/>
    <property type="molecule type" value="Genomic_DNA"/>
</dbReference>
<gene>
    <name evidence="2" type="ORF">BJ508DRAFT_59513</name>
</gene>
<dbReference type="Proteomes" id="UP000275078">
    <property type="component" value="Unassembled WGS sequence"/>
</dbReference>